<accession>A0A3E3J2T6</accession>
<dbReference type="Proteomes" id="UP000261166">
    <property type="component" value="Unassembled WGS sequence"/>
</dbReference>
<evidence type="ECO:0000313" key="6">
    <source>
        <dbReference type="Proteomes" id="UP000260812"/>
    </source>
</evidence>
<comment type="similarity">
    <text evidence="1 2">Belongs to the anti-sigma-factor antagonist family.</text>
</comment>
<dbReference type="InterPro" id="IPR003658">
    <property type="entry name" value="Anti-sigma_ant"/>
</dbReference>
<dbReference type="InterPro" id="IPR036513">
    <property type="entry name" value="STAS_dom_sf"/>
</dbReference>
<dbReference type="PANTHER" id="PTHR33495">
    <property type="entry name" value="ANTI-SIGMA FACTOR ANTAGONIST TM_1081-RELATED-RELATED"/>
    <property type="match status" value="1"/>
</dbReference>
<organism evidence="5 7">
    <name type="scientific">Eisenbergiella massiliensis</name>
    <dbReference type="NCBI Taxonomy" id="1720294"/>
    <lineage>
        <taxon>Bacteria</taxon>
        <taxon>Bacillati</taxon>
        <taxon>Bacillota</taxon>
        <taxon>Clostridia</taxon>
        <taxon>Lachnospirales</taxon>
        <taxon>Lachnospiraceae</taxon>
        <taxon>Eisenbergiella</taxon>
    </lineage>
</organism>
<evidence type="ECO:0000313" key="5">
    <source>
        <dbReference type="EMBL" id="RGE73636.1"/>
    </source>
</evidence>
<dbReference type="Proteomes" id="UP000260812">
    <property type="component" value="Unassembled WGS sequence"/>
</dbReference>
<comment type="caution">
    <text evidence="5">The sequence shown here is derived from an EMBL/GenBank/DDBJ whole genome shotgun (WGS) entry which is preliminary data.</text>
</comment>
<dbReference type="PANTHER" id="PTHR33495:SF2">
    <property type="entry name" value="ANTI-SIGMA FACTOR ANTAGONIST TM_1081-RELATED"/>
    <property type="match status" value="1"/>
</dbReference>
<dbReference type="Gene3D" id="3.30.750.24">
    <property type="entry name" value="STAS domain"/>
    <property type="match status" value="1"/>
</dbReference>
<dbReference type="NCBIfam" id="TIGR00377">
    <property type="entry name" value="ant_ant_sig"/>
    <property type="match status" value="1"/>
</dbReference>
<dbReference type="SUPFAM" id="SSF52091">
    <property type="entry name" value="SpoIIaa-like"/>
    <property type="match status" value="1"/>
</dbReference>
<dbReference type="Pfam" id="PF01740">
    <property type="entry name" value="STAS"/>
    <property type="match status" value="1"/>
</dbReference>
<dbReference type="CDD" id="cd07043">
    <property type="entry name" value="STAS_anti-anti-sigma_factors"/>
    <property type="match status" value="1"/>
</dbReference>
<dbReference type="GO" id="GO:0043856">
    <property type="term" value="F:anti-sigma factor antagonist activity"/>
    <property type="evidence" value="ECO:0007669"/>
    <property type="project" value="InterPro"/>
</dbReference>
<gene>
    <name evidence="5" type="ORF">DWY69_04500</name>
    <name evidence="4" type="ORF">DXC51_11280</name>
</gene>
<dbReference type="AlphaFoldDB" id="A0A3E3J2T6"/>
<evidence type="ECO:0000256" key="1">
    <source>
        <dbReference type="ARBA" id="ARBA00009013"/>
    </source>
</evidence>
<keyword evidence="6" id="KW-1185">Reference proteome</keyword>
<evidence type="ECO:0000313" key="4">
    <source>
        <dbReference type="EMBL" id="RGE61163.1"/>
    </source>
</evidence>
<evidence type="ECO:0000256" key="2">
    <source>
        <dbReference type="RuleBase" id="RU003749"/>
    </source>
</evidence>
<reference evidence="5 7" key="1">
    <citation type="submission" date="2018-08" db="EMBL/GenBank/DDBJ databases">
        <title>A genome reference for cultivated species of the human gut microbiota.</title>
        <authorList>
            <person name="Zou Y."/>
            <person name="Xue W."/>
            <person name="Luo G."/>
        </authorList>
    </citation>
    <scope>NUCLEOTIDE SEQUENCE [LARGE SCALE GENOMIC DNA]</scope>
    <source>
        <strain evidence="5 7">AF26-4BH</strain>
        <strain evidence="4">TF05-5AC</strain>
    </source>
</reference>
<evidence type="ECO:0000313" key="7">
    <source>
        <dbReference type="Proteomes" id="UP000261166"/>
    </source>
</evidence>
<feature type="domain" description="STAS" evidence="3">
    <location>
        <begin position="7"/>
        <end position="108"/>
    </location>
</feature>
<name>A0A3E3J2T6_9FIRM</name>
<proteinExistence type="inferred from homology"/>
<dbReference type="InterPro" id="IPR002645">
    <property type="entry name" value="STAS_dom"/>
</dbReference>
<dbReference type="EMBL" id="QVLV01000006">
    <property type="protein sequence ID" value="RGE61163.1"/>
    <property type="molecule type" value="Genomic_DNA"/>
</dbReference>
<sequence length="108" mass="12334">MADAARMAGDYQIIDNYLCIRMPEEVDHHRSDEICKNADHYILESQVGNVVFDFEDTHFMDSSGIGILIGRYKLISCFGGKVFVLHAGRQIRRMLQLAGLDRIVEIME</sequence>
<dbReference type="EMBL" id="QVLU01000003">
    <property type="protein sequence ID" value="RGE73636.1"/>
    <property type="molecule type" value="Genomic_DNA"/>
</dbReference>
<evidence type="ECO:0000259" key="3">
    <source>
        <dbReference type="PROSITE" id="PS50801"/>
    </source>
</evidence>
<protein>
    <recommendedName>
        <fullName evidence="2">Anti-sigma factor antagonist</fullName>
    </recommendedName>
</protein>
<dbReference type="OrthoDB" id="9796601at2"/>
<dbReference type="PROSITE" id="PS50801">
    <property type="entry name" value="STAS"/>
    <property type="match status" value="1"/>
</dbReference>